<dbReference type="CDD" id="cd12307">
    <property type="entry name" value="RRM_NIFK_like"/>
    <property type="match status" value="1"/>
</dbReference>
<comment type="caution">
    <text evidence="6">The sequence shown here is derived from an EMBL/GenBank/DDBJ whole genome shotgun (WGS) entry which is preliminary data.</text>
</comment>
<dbReference type="InterPro" id="IPR035979">
    <property type="entry name" value="RBD_domain_sf"/>
</dbReference>
<dbReference type="PANTHER" id="PTHR46754">
    <property type="entry name" value="MKI67 FHA DOMAIN-INTERACTING NUCLEOLAR PHOSPHOPROTEIN"/>
    <property type="match status" value="1"/>
</dbReference>
<evidence type="ECO:0000256" key="3">
    <source>
        <dbReference type="ARBA" id="ARBA00023242"/>
    </source>
</evidence>
<keyword evidence="3" id="KW-0539">Nucleus</keyword>
<evidence type="ECO:0000313" key="7">
    <source>
        <dbReference type="Proteomes" id="UP001168821"/>
    </source>
</evidence>
<evidence type="ECO:0000313" key="6">
    <source>
        <dbReference type="EMBL" id="KAJ3666709.1"/>
    </source>
</evidence>
<comment type="subcellular location">
    <subcellularLocation>
        <location evidence="1">Nucleus</location>
        <location evidence="1">Nucleolus</location>
    </subcellularLocation>
</comment>
<evidence type="ECO:0000256" key="4">
    <source>
        <dbReference type="PROSITE-ProRule" id="PRU00176"/>
    </source>
</evidence>
<dbReference type="GO" id="GO:0003723">
    <property type="term" value="F:RNA binding"/>
    <property type="evidence" value="ECO:0007669"/>
    <property type="project" value="UniProtKB-UniRule"/>
</dbReference>
<proteinExistence type="predicted"/>
<keyword evidence="7" id="KW-1185">Reference proteome</keyword>
<dbReference type="PROSITE" id="PS50102">
    <property type="entry name" value="RRM"/>
    <property type="match status" value="1"/>
</dbReference>
<evidence type="ECO:0000256" key="2">
    <source>
        <dbReference type="ARBA" id="ARBA00022884"/>
    </source>
</evidence>
<dbReference type="Pfam" id="PF00076">
    <property type="entry name" value="RRM_1"/>
    <property type="match status" value="1"/>
</dbReference>
<accession>A0AA38J5U6</accession>
<protein>
    <recommendedName>
        <fullName evidence="5">RRM domain-containing protein</fullName>
    </recommendedName>
</protein>
<dbReference type="GO" id="GO:0005730">
    <property type="term" value="C:nucleolus"/>
    <property type="evidence" value="ECO:0007669"/>
    <property type="project" value="UniProtKB-SubCell"/>
</dbReference>
<dbReference type="SUPFAM" id="SSF54928">
    <property type="entry name" value="RNA-binding domain, RBD"/>
    <property type="match status" value="1"/>
</dbReference>
<organism evidence="6 7">
    <name type="scientific">Zophobas morio</name>
    <dbReference type="NCBI Taxonomy" id="2755281"/>
    <lineage>
        <taxon>Eukaryota</taxon>
        <taxon>Metazoa</taxon>
        <taxon>Ecdysozoa</taxon>
        <taxon>Arthropoda</taxon>
        <taxon>Hexapoda</taxon>
        <taxon>Insecta</taxon>
        <taxon>Pterygota</taxon>
        <taxon>Neoptera</taxon>
        <taxon>Endopterygota</taxon>
        <taxon>Coleoptera</taxon>
        <taxon>Polyphaga</taxon>
        <taxon>Cucujiformia</taxon>
        <taxon>Tenebrionidae</taxon>
        <taxon>Zophobas</taxon>
    </lineage>
</organism>
<feature type="domain" description="RRM" evidence="5">
    <location>
        <begin position="51"/>
        <end position="123"/>
    </location>
</feature>
<name>A0AA38J5U6_9CUCU</name>
<reference evidence="6" key="1">
    <citation type="journal article" date="2023" name="G3 (Bethesda)">
        <title>Whole genome assemblies of Zophobas morio and Tenebrio molitor.</title>
        <authorList>
            <person name="Kaur S."/>
            <person name="Stinson S.A."/>
            <person name="diCenzo G.C."/>
        </authorList>
    </citation>
    <scope>NUCLEOTIDE SEQUENCE</scope>
    <source>
        <strain evidence="6">QUZm001</strain>
    </source>
</reference>
<evidence type="ECO:0000256" key="1">
    <source>
        <dbReference type="ARBA" id="ARBA00004604"/>
    </source>
</evidence>
<sequence>MEVTQTIALNKDEQQAVTNETRKIKRKIKSGRIAIREGRREQKQKIEQSRGLIYVGHLPHGFYEEEIKKYFSQFGKITNLKVCRSRSTGNSKGYGYVEFAHPEVAKIAAETMNNYIMFKKRVIATYVPFEKRPKLLFQGNQSMPGNFSKIRKRQKNIKSKNKAIDEEIYLEKSKLRLTRLQNRLQKLKRFGINCDLKPLDVPKELQ</sequence>
<dbReference type="AlphaFoldDB" id="A0AA38J5U6"/>
<gene>
    <name evidence="6" type="ORF">Zmor_002142</name>
</gene>
<dbReference type="SMART" id="SM00360">
    <property type="entry name" value="RRM"/>
    <property type="match status" value="1"/>
</dbReference>
<dbReference type="InterPro" id="IPR012677">
    <property type="entry name" value="Nucleotide-bd_a/b_plait_sf"/>
</dbReference>
<evidence type="ECO:0000259" key="5">
    <source>
        <dbReference type="PROSITE" id="PS50102"/>
    </source>
</evidence>
<keyword evidence="2 4" id="KW-0694">RNA-binding</keyword>
<dbReference type="Gene3D" id="3.30.70.330">
    <property type="match status" value="1"/>
</dbReference>
<dbReference type="Proteomes" id="UP001168821">
    <property type="component" value="Unassembled WGS sequence"/>
</dbReference>
<dbReference type="EMBL" id="JALNTZ010000001">
    <property type="protein sequence ID" value="KAJ3666709.1"/>
    <property type="molecule type" value="Genomic_DNA"/>
</dbReference>
<dbReference type="InterPro" id="IPR000504">
    <property type="entry name" value="RRM_dom"/>
</dbReference>